<dbReference type="AlphaFoldDB" id="A0A9N9MQV3"/>
<dbReference type="PANTHER" id="PTHR23510:SF3">
    <property type="entry name" value="MAJOR FACILITATOR SUPERFAMILY DOMAIN-CONTAINING PROTEIN 8"/>
    <property type="match status" value="1"/>
</dbReference>
<name>A0A9N9MQV3_9CUCU</name>
<dbReference type="Pfam" id="PF07690">
    <property type="entry name" value="MFS_1"/>
    <property type="match status" value="2"/>
</dbReference>
<evidence type="ECO:0000256" key="6">
    <source>
        <dbReference type="SAM" id="Phobius"/>
    </source>
</evidence>
<dbReference type="GO" id="GO:0022857">
    <property type="term" value="F:transmembrane transporter activity"/>
    <property type="evidence" value="ECO:0007669"/>
    <property type="project" value="InterPro"/>
</dbReference>
<comment type="subcellular location">
    <subcellularLocation>
        <location evidence="1">Endomembrane system</location>
        <topology evidence="1">Multi-pass membrane protein</topology>
    </subcellularLocation>
</comment>
<keyword evidence="2" id="KW-0813">Transport</keyword>
<reference evidence="8" key="1">
    <citation type="submission" date="2022-01" db="EMBL/GenBank/DDBJ databases">
        <authorList>
            <person name="King R."/>
        </authorList>
    </citation>
    <scope>NUCLEOTIDE SEQUENCE</scope>
</reference>
<feature type="transmembrane region" description="Helical" evidence="6">
    <location>
        <begin position="169"/>
        <end position="191"/>
    </location>
</feature>
<feature type="transmembrane region" description="Helical" evidence="6">
    <location>
        <begin position="135"/>
        <end position="157"/>
    </location>
</feature>
<keyword evidence="5 6" id="KW-0472">Membrane</keyword>
<feature type="transmembrane region" description="Helical" evidence="6">
    <location>
        <begin position="481"/>
        <end position="504"/>
    </location>
</feature>
<keyword evidence="9" id="KW-1185">Reference proteome</keyword>
<dbReference type="InterPro" id="IPR011701">
    <property type="entry name" value="MFS"/>
</dbReference>
<feature type="transmembrane region" description="Helical" evidence="6">
    <location>
        <begin position="264"/>
        <end position="284"/>
    </location>
</feature>
<evidence type="ECO:0000313" key="8">
    <source>
        <dbReference type="EMBL" id="CAG9769661.1"/>
    </source>
</evidence>
<feature type="transmembrane region" description="Helical" evidence="6">
    <location>
        <begin position="40"/>
        <end position="63"/>
    </location>
</feature>
<accession>A0A9N9MQV3</accession>
<dbReference type="OrthoDB" id="370281at2759"/>
<feature type="transmembrane region" description="Helical" evidence="6">
    <location>
        <begin position="104"/>
        <end position="123"/>
    </location>
</feature>
<dbReference type="Gene3D" id="1.20.1250.20">
    <property type="entry name" value="MFS general substrate transporter like domains"/>
    <property type="match status" value="2"/>
</dbReference>
<evidence type="ECO:0000256" key="5">
    <source>
        <dbReference type="ARBA" id="ARBA00023136"/>
    </source>
</evidence>
<protein>
    <recommendedName>
        <fullName evidence="7">Major facilitator superfamily (MFS) profile domain-containing protein</fullName>
    </recommendedName>
</protein>
<dbReference type="SUPFAM" id="SSF103473">
    <property type="entry name" value="MFS general substrate transporter"/>
    <property type="match status" value="1"/>
</dbReference>
<dbReference type="EMBL" id="OU892281">
    <property type="protein sequence ID" value="CAG9769661.1"/>
    <property type="molecule type" value="Genomic_DNA"/>
</dbReference>
<dbReference type="InterPro" id="IPR036259">
    <property type="entry name" value="MFS_trans_sf"/>
</dbReference>
<feature type="transmembrane region" description="Helical" evidence="6">
    <location>
        <begin position="304"/>
        <end position="325"/>
    </location>
</feature>
<organism evidence="8 9">
    <name type="scientific">Ceutorhynchus assimilis</name>
    <name type="common">cabbage seed weevil</name>
    <dbReference type="NCBI Taxonomy" id="467358"/>
    <lineage>
        <taxon>Eukaryota</taxon>
        <taxon>Metazoa</taxon>
        <taxon>Ecdysozoa</taxon>
        <taxon>Arthropoda</taxon>
        <taxon>Hexapoda</taxon>
        <taxon>Insecta</taxon>
        <taxon>Pterygota</taxon>
        <taxon>Neoptera</taxon>
        <taxon>Endopterygota</taxon>
        <taxon>Coleoptera</taxon>
        <taxon>Polyphaga</taxon>
        <taxon>Cucujiformia</taxon>
        <taxon>Curculionidae</taxon>
        <taxon>Ceutorhynchinae</taxon>
        <taxon>Ceutorhynchus</taxon>
    </lineage>
</organism>
<dbReference type="CDD" id="cd17326">
    <property type="entry name" value="MFS_MFSD8"/>
    <property type="match status" value="1"/>
</dbReference>
<keyword evidence="3 6" id="KW-0812">Transmembrane</keyword>
<dbReference type="GO" id="GO:0012505">
    <property type="term" value="C:endomembrane system"/>
    <property type="evidence" value="ECO:0007669"/>
    <property type="project" value="UniProtKB-SubCell"/>
</dbReference>
<proteinExistence type="predicted"/>
<feature type="domain" description="Major facilitator superfamily (MFS) profile" evidence="7">
    <location>
        <begin position="38"/>
        <end position="535"/>
    </location>
</feature>
<evidence type="ECO:0000313" key="9">
    <source>
        <dbReference type="Proteomes" id="UP001152799"/>
    </source>
</evidence>
<evidence type="ECO:0000256" key="4">
    <source>
        <dbReference type="ARBA" id="ARBA00022989"/>
    </source>
</evidence>
<feature type="transmembrane region" description="Helical" evidence="6">
    <location>
        <begin position="75"/>
        <end position="97"/>
    </location>
</feature>
<dbReference type="Proteomes" id="UP001152799">
    <property type="component" value="Chromosome 5"/>
</dbReference>
<gene>
    <name evidence="8" type="ORF">CEUTPL_LOCUS10164</name>
</gene>
<evidence type="ECO:0000259" key="7">
    <source>
        <dbReference type="PROSITE" id="PS50850"/>
    </source>
</evidence>
<evidence type="ECO:0000256" key="1">
    <source>
        <dbReference type="ARBA" id="ARBA00004127"/>
    </source>
</evidence>
<dbReference type="GO" id="GO:0005765">
    <property type="term" value="C:lysosomal membrane"/>
    <property type="evidence" value="ECO:0007669"/>
    <property type="project" value="TreeGrafter"/>
</dbReference>
<evidence type="ECO:0000256" key="3">
    <source>
        <dbReference type="ARBA" id="ARBA00022692"/>
    </source>
</evidence>
<dbReference type="InterPro" id="IPR020846">
    <property type="entry name" value="MFS_dom"/>
</dbReference>
<sequence length="572" mass="65113">MSLVKKIRKIMKSSNNNKEPKFDESLETAQQYKERWRSIYVVYFTMFIMSLGFSIIVTGVWPYLDKLDPSAGKEFMGFIVAANPFGQMLFSPLVGWWSNKLGSIRIPLIFSLLLFTFASGIYSCLELFDSHIKHWMLWSRFLVGVSSANVAACRSYLSAATKYSERTKAVSMISLAQVLGFVVGPAIQAAVVPLGDDGVWLIPHKLKLNMYTATGWINVFLSFLNIYLFLPNVFSEYKIAAKEAMLKQGKPNEKDTWKGSKPDYFAAGTLIVAFFVMVFNFMLLETLGTPLTMDQLGWSKDKSLWYMGIIMSVCAMFSIFTFPSIPILSKKFSEVKLMIWIGFFLMVIGRFSCIPFSGPSPKMYDINLRKNLSIFCEQKFKNSSQLYQLDFESLNANLLQYDRFLAPNITNGTQIRHMTLDCGDDLLGCPSSQEWCNEVPAITYTQFIFCYVLTVLGYPIGITLIQTLFSKLLGSRPQGVWMGLMTGSGCLSRVMGPVFVTHVYEEYGTVWTFGMTSAMMAVSLLWLWYFEKRLEPKEPLTLENCCLAEQELKDLTVDYDQKEYPPKFENLS</sequence>
<dbReference type="PANTHER" id="PTHR23510">
    <property type="entry name" value="INNER MEMBRANE TRANSPORT PROTEIN YAJR"/>
    <property type="match status" value="1"/>
</dbReference>
<feature type="transmembrane region" description="Helical" evidence="6">
    <location>
        <begin position="444"/>
        <end position="469"/>
    </location>
</feature>
<evidence type="ECO:0000256" key="2">
    <source>
        <dbReference type="ARBA" id="ARBA00022448"/>
    </source>
</evidence>
<feature type="transmembrane region" description="Helical" evidence="6">
    <location>
        <begin position="211"/>
        <end position="230"/>
    </location>
</feature>
<keyword evidence="4 6" id="KW-1133">Transmembrane helix</keyword>
<feature type="transmembrane region" description="Helical" evidence="6">
    <location>
        <begin position="510"/>
        <end position="530"/>
    </location>
</feature>
<dbReference type="PROSITE" id="PS50850">
    <property type="entry name" value="MFS"/>
    <property type="match status" value="1"/>
</dbReference>
<dbReference type="InterPro" id="IPR051068">
    <property type="entry name" value="MFS_Domain-Containing_Protein"/>
</dbReference>